<feature type="domain" description="MACPF" evidence="5">
    <location>
        <begin position="1"/>
        <end position="63"/>
    </location>
</feature>
<dbReference type="InterPro" id="IPR020864">
    <property type="entry name" value="MACPF"/>
</dbReference>
<keyword evidence="3" id="KW-0204">Cytolysis</keyword>
<proteinExistence type="predicted"/>
<dbReference type="GO" id="GO:0005579">
    <property type="term" value="C:membrane attack complex"/>
    <property type="evidence" value="ECO:0007669"/>
    <property type="project" value="InterPro"/>
</dbReference>
<dbReference type="GO" id="GO:0005576">
    <property type="term" value="C:extracellular region"/>
    <property type="evidence" value="ECO:0007669"/>
    <property type="project" value="UniProtKB-SubCell"/>
</dbReference>
<evidence type="ECO:0000259" key="5">
    <source>
        <dbReference type="PROSITE" id="PS51412"/>
    </source>
</evidence>
<organism evidence="6 7">
    <name type="scientific">Ophiophagus hannah</name>
    <name type="common">King cobra</name>
    <name type="synonym">Naja hannah</name>
    <dbReference type="NCBI Taxonomy" id="8665"/>
    <lineage>
        <taxon>Eukaryota</taxon>
        <taxon>Metazoa</taxon>
        <taxon>Chordata</taxon>
        <taxon>Craniata</taxon>
        <taxon>Vertebrata</taxon>
        <taxon>Euteleostomi</taxon>
        <taxon>Lepidosauria</taxon>
        <taxon>Squamata</taxon>
        <taxon>Bifurcata</taxon>
        <taxon>Unidentata</taxon>
        <taxon>Episquamata</taxon>
        <taxon>Toxicofera</taxon>
        <taxon>Serpentes</taxon>
        <taxon>Colubroidea</taxon>
        <taxon>Elapidae</taxon>
        <taxon>Elapinae</taxon>
        <taxon>Ophiophagus</taxon>
    </lineage>
</organism>
<dbReference type="PRINTS" id="PR00764">
    <property type="entry name" value="COMPLEMENTC9"/>
</dbReference>
<keyword evidence="4" id="KW-1015">Disulfide bond</keyword>
<evidence type="ECO:0000313" key="7">
    <source>
        <dbReference type="Proteomes" id="UP000018936"/>
    </source>
</evidence>
<evidence type="ECO:0000256" key="3">
    <source>
        <dbReference type="ARBA" id="ARBA00022852"/>
    </source>
</evidence>
<dbReference type="EMBL" id="AZIM01001256">
    <property type="protein sequence ID" value="ETE67555.1"/>
    <property type="molecule type" value="Genomic_DNA"/>
</dbReference>
<dbReference type="Proteomes" id="UP000018936">
    <property type="component" value="Unassembled WGS sequence"/>
</dbReference>
<evidence type="ECO:0000256" key="1">
    <source>
        <dbReference type="ARBA" id="ARBA00004613"/>
    </source>
</evidence>
<keyword evidence="7" id="KW-1185">Reference proteome</keyword>
<dbReference type="PANTHER" id="PTHR45742:SF1">
    <property type="entry name" value="COMPLEMENT COMPONENT C8 ALPHA CHAIN"/>
    <property type="match status" value="1"/>
</dbReference>
<dbReference type="PROSITE" id="PS51412">
    <property type="entry name" value="MACPF_2"/>
    <property type="match status" value="1"/>
</dbReference>
<dbReference type="GO" id="GO:0031640">
    <property type="term" value="P:killing of cells of another organism"/>
    <property type="evidence" value="ECO:0007669"/>
    <property type="project" value="UniProtKB-KW"/>
</dbReference>
<name>V8NZT2_OPHHA</name>
<dbReference type="PROSITE" id="PS01186">
    <property type="entry name" value="EGF_2"/>
    <property type="match status" value="1"/>
</dbReference>
<evidence type="ECO:0000256" key="4">
    <source>
        <dbReference type="ARBA" id="ARBA00023157"/>
    </source>
</evidence>
<reference evidence="6 7" key="1">
    <citation type="journal article" date="2013" name="Proc. Natl. Acad. Sci. U.S.A.">
        <title>The king cobra genome reveals dynamic gene evolution and adaptation in the snake venom system.</title>
        <authorList>
            <person name="Vonk F.J."/>
            <person name="Casewell N.R."/>
            <person name="Henkel C.V."/>
            <person name="Heimberg A.M."/>
            <person name="Jansen H.J."/>
            <person name="McCleary R.J."/>
            <person name="Kerkkamp H.M."/>
            <person name="Vos R.A."/>
            <person name="Guerreiro I."/>
            <person name="Calvete J.J."/>
            <person name="Wuster W."/>
            <person name="Woods A.E."/>
            <person name="Logan J.M."/>
            <person name="Harrison R.A."/>
            <person name="Castoe T.A."/>
            <person name="de Koning A.P."/>
            <person name="Pollock D.D."/>
            <person name="Yandell M."/>
            <person name="Calderon D."/>
            <person name="Renjifo C."/>
            <person name="Currier R.B."/>
            <person name="Salgado D."/>
            <person name="Pla D."/>
            <person name="Sanz L."/>
            <person name="Hyder A.S."/>
            <person name="Ribeiro J.M."/>
            <person name="Arntzen J.W."/>
            <person name="van den Thillart G.E."/>
            <person name="Boetzer M."/>
            <person name="Pirovano W."/>
            <person name="Dirks R.P."/>
            <person name="Spaink H.P."/>
            <person name="Duboule D."/>
            <person name="McGlinn E."/>
            <person name="Kini R.M."/>
            <person name="Richardson M.K."/>
        </authorList>
    </citation>
    <scope>NUCLEOTIDE SEQUENCE</scope>
    <source>
        <tissue evidence="6">Blood</tissue>
    </source>
</reference>
<protein>
    <submittedName>
        <fullName evidence="6">Complement component C8 alpha chain</fullName>
    </submittedName>
</protein>
<dbReference type="AlphaFoldDB" id="V8NZT2"/>
<keyword evidence="2" id="KW-0964">Secreted</keyword>
<dbReference type="Pfam" id="PF01823">
    <property type="entry name" value="MACPF"/>
    <property type="match status" value="1"/>
</dbReference>
<comment type="subcellular location">
    <subcellularLocation>
        <location evidence="1">Secreted</location>
    </subcellularLocation>
</comment>
<dbReference type="OrthoDB" id="6150863at2759"/>
<sequence length="180" mass="20168">ENRNSIAYRYWGRSLKLNPTIIDFELQPIYELLSRTSLGNMETKRTNLKRALYQYLMEFNTCRCGPCKNNGEPILLGATCVCECKQGYLGPDCGETEKSEYEYLGYSPIEDIEDYCDSEPGSAQLTVQVIQPKVAGVAGLHGQLVKGDLEAAQDSVQTHLLKMVEQHAQAGIPRQRCVNN</sequence>
<dbReference type="InterPro" id="IPR000742">
    <property type="entry name" value="EGF"/>
</dbReference>
<evidence type="ECO:0000313" key="6">
    <source>
        <dbReference type="EMBL" id="ETE67555.1"/>
    </source>
</evidence>
<evidence type="ECO:0000256" key="2">
    <source>
        <dbReference type="ARBA" id="ARBA00022525"/>
    </source>
</evidence>
<gene>
    <name evidence="6" type="primary">C8A</name>
    <name evidence="6" type="ORF">L345_06656</name>
</gene>
<dbReference type="PROSITE" id="PS00022">
    <property type="entry name" value="EGF_1"/>
    <property type="match status" value="1"/>
</dbReference>
<dbReference type="InterPro" id="IPR001862">
    <property type="entry name" value="MAC_perforin"/>
</dbReference>
<dbReference type="GO" id="GO:0006956">
    <property type="term" value="P:complement activation"/>
    <property type="evidence" value="ECO:0007669"/>
    <property type="project" value="TreeGrafter"/>
</dbReference>
<feature type="non-terminal residue" evidence="6">
    <location>
        <position position="1"/>
    </location>
</feature>
<comment type="caution">
    <text evidence="6">The sequence shown here is derived from an EMBL/GenBank/DDBJ whole genome shotgun (WGS) entry which is preliminary data.</text>
</comment>
<dbReference type="Gene3D" id="2.10.25.10">
    <property type="entry name" value="Laminin"/>
    <property type="match status" value="1"/>
</dbReference>
<dbReference type="PANTHER" id="PTHR45742">
    <property type="entry name" value="COMPLEMENT COMPONENT C6"/>
    <property type="match status" value="1"/>
</dbReference>
<accession>V8NZT2</accession>